<dbReference type="GO" id="GO:0010052">
    <property type="term" value="P:guard cell differentiation"/>
    <property type="evidence" value="ECO:0007669"/>
    <property type="project" value="InterPro"/>
</dbReference>
<dbReference type="AlphaFoldDB" id="A0AAQ3JT44"/>
<dbReference type="PANTHER" id="PTHR46684:SF16">
    <property type="entry name" value="TRANSCRIPTION FACTOR BHLH67-LIKE ISOFORM X2"/>
    <property type="match status" value="1"/>
</dbReference>
<keyword evidence="3" id="KW-0238">DNA-binding</keyword>
<feature type="domain" description="BHLH" evidence="6">
    <location>
        <begin position="91"/>
        <end position="142"/>
    </location>
</feature>
<evidence type="ECO:0000256" key="4">
    <source>
        <dbReference type="ARBA" id="ARBA00023163"/>
    </source>
</evidence>
<gene>
    <name evidence="7" type="ORF">Cni_G03033</name>
</gene>
<evidence type="ECO:0000256" key="1">
    <source>
        <dbReference type="ARBA" id="ARBA00005510"/>
    </source>
</evidence>
<evidence type="ECO:0000256" key="2">
    <source>
        <dbReference type="ARBA" id="ARBA00023015"/>
    </source>
</evidence>
<organism evidence="7 8">
    <name type="scientific">Canna indica</name>
    <name type="common">Indian-shot</name>
    <dbReference type="NCBI Taxonomy" id="4628"/>
    <lineage>
        <taxon>Eukaryota</taxon>
        <taxon>Viridiplantae</taxon>
        <taxon>Streptophyta</taxon>
        <taxon>Embryophyta</taxon>
        <taxon>Tracheophyta</taxon>
        <taxon>Spermatophyta</taxon>
        <taxon>Magnoliopsida</taxon>
        <taxon>Liliopsida</taxon>
        <taxon>Zingiberales</taxon>
        <taxon>Cannaceae</taxon>
        <taxon>Canna</taxon>
    </lineage>
</organism>
<reference evidence="7 8" key="1">
    <citation type="submission" date="2023-10" db="EMBL/GenBank/DDBJ databases">
        <title>Chromosome-scale genome assembly provides insights into flower coloration mechanisms of Canna indica.</title>
        <authorList>
            <person name="Li C."/>
        </authorList>
    </citation>
    <scope>NUCLEOTIDE SEQUENCE [LARGE SCALE GENOMIC DNA]</scope>
    <source>
        <tissue evidence="7">Flower</tissue>
    </source>
</reference>
<feature type="region of interest" description="Disordered" evidence="5">
    <location>
        <begin position="54"/>
        <end position="91"/>
    </location>
</feature>
<dbReference type="GO" id="GO:0045893">
    <property type="term" value="P:positive regulation of DNA-templated transcription"/>
    <property type="evidence" value="ECO:0007669"/>
    <property type="project" value="TreeGrafter"/>
</dbReference>
<dbReference type="PROSITE" id="PS50888">
    <property type="entry name" value="BHLH"/>
    <property type="match status" value="1"/>
</dbReference>
<evidence type="ECO:0000259" key="6">
    <source>
        <dbReference type="PROSITE" id="PS50888"/>
    </source>
</evidence>
<keyword evidence="2" id="KW-0805">Transcription regulation</keyword>
<feature type="compositionally biased region" description="Basic residues" evidence="5">
    <location>
        <begin position="72"/>
        <end position="82"/>
    </location>
</feature>
<name>A0AAQ3JT44_9LILI</name>
<dbReference type="Pfam" id="PF00010">
    <property type="entry name" value="HLH"/>
    <property type="match status" value="1"/>
</dbReference>
<evidence type="ECO:0000256" key="5">
    <source>
        <dbReference type="SAM" id="MobiDB-lite"/>
    </source>
</evidence>
<dbReference type="SMART" id="SM00353">
    <property type="entry name" value="HLH"/>
    <property type="match status" value="1"/>
</dbReference>
<proteinExistence type="inferred from homology"/>
<dbReference type="GO" id="GO:0003700">
    <property type="term" value="F:DNA-binding transcription factor activity"/>
    <property type="evidence" value="ECO:0007669"/>
    <property type="project" value="InterPro"/>
</dbReference>
<dbReference type="Gene3D" id="4.10.280.10">
    <property type="entry name" value="Helix-loop-helix DNA-binding domain"/>
    <property type="match status" value="1"/>
</dbReference>
<dbReference type="Proteomes" id="UP001327560">
    <property type="component" value="Chromosome 1"/>
</dbReference>
<dbReference type="InterPro" id="IPR036638">
    <property type="entry name" value="HLH_DNA-bd_sf"/>
</dbReference>
<sequence length="263" mass="28947">MVLEAVVFPQGLISGGGSAVKEEQLYSTGGVAPWRHSLGGEMVVDGMHAKFDASHQGACSPSAAAKNSGGGGRRKRRRRGKSFKNEEEVESQRMTHITVERNRRKQMNDYLAVLQSLIPPSFLQRGDQASIVGGAIDFVKELEQLVQSLEARKRMQQRKIDPHFFSAGGDGVQQPALADVQVSIVESGAILKVLTRRRPKQLLEMLVGLQNLRLTPLHLTVTSIAELAYYSFRLKVEDDCQTISTVDIASAVYEMVGKIQEDD</sequence>
<protein>
    <recommendedName>
        <fullName evidence="6">BHLH domain-containing protein</fullName>
    </recommendedName>
</protein>
<dbReference type="EMBL" id="CP136890">
    <property type="protein sequence ID" value="WOK94331.1"/>
    <property type="molecule type" value="Genomic_DNA"/>
</dbReference>
<evidence type="ECO:0000313" key="8">
    <source>
        <dbReference type="Proteomes" id="UP001327560"/>
    </source>
</evidence>
<dbReference type="GO" id="GO:0005634">
    <property type="term" value="C:nucleus"/>
    <property type="evidence" value="ECO:0007669"/>
    <property type="project" value="TreeGrafter"/>
</dbReference>
<dbReference type="InterPro" id="IPR044283">
    <property type="entry name" value="FAMA/SPEECHLESS/MUTE-like"/>
</dbReference>
<dbReference type="GO" id="GO:0046983">
    <property type="term" value="F:protein dimerization activity"/>
    <property type="evidence" value="ECO:0007669"/>
    <property type="project" value="InterPro"/>
</dbReference>
<keyword evidence="4" id="KW-0804">Transcription</keyword>
<dbReference type="PANTHER" id="PTHR46684">
    <property type="entry name" value="TRANSCRIPTION FACTOR FAMA"/>
    <property type="match status" value="1"/>
</dbReference>
<dbReference type="SUPFAM" id="SSF47459">
    <property type="entry name" value="HLH, helix-loop-helix DNA-binding domain"/>
    <property type="match status" value="1"/>
</dbReference>
<accession>A0AAQ3JT44</accession>
<dbReference type="GO" id="GO:0003677">
    <property type="term" value="F:DNA binding"/>
    <property type="evidence" value="ECO:0007669"/>
    <property type="project" value="UniProtKB-KW"/>
</dbReference>
<comment type="similarity">
    <text evidence="1">Belongs to the bHLH protein family.</text>
</comment>
<keyword evidence="8" id="KW-1185">Reference proteome</keyword>
<dbReference type="InterPro" id="IPR011598">
    <property type="entry name" value="bHLH_dom"/>
</dbReference>
<evidence type="ECO:0000313" key="7">
    <source>
        <dbReference type="EMBL" id="WOK94331.1"/>
    </source>
</evidence>
<evidence type="ECO:0000256" key="3">
    <source>
        <dbReference type="ARBA" id="ARBA00023125"/>
    </source>
</evidence>